<evidence type="ECO:0000256" key="1">
    <source>
        <dbReference type="ARBA" id="ARBA00004571"/>
    </source>
</evidence>
<organism evidence="12 13">
    <name type="scientific">Pedobacter frigiditerrae</name>
    <dbReference type="NCBI Taxonomy" id="2530452"/>
    <lineage>
        <taxon>Bacteria</taxon>
        <taxon>Pseudomonadati</taxon>
        <taxon>Bacteroidota</taxon>
        <taxon>Sphingobacteriia</taxon>
        <taxon>Sphingobacteriales</taxon>
        <taxon>Sphingobacteriaceae</taxon>
        <taxon>Pedobacter</taxon>
    </lineage>
</organism>
<dbReference type="Gene3D" id="3.55.50.30">
    <property type="match status" value="1"/>
</dbReference>
<dbReference type="InterPro" id="IPR012910">
    <property type="entry name" value="Plug_dom"/>
</dbReference>
<dbReference type="InterPro" id="IPR023996">
    <property type="entry name" value="TonB-dep_OMP_SusC/RagA"/>
</dbReference>
<evidence type="ECO:0000256" key="5">
    <source>
        <dbReference type="ARBA" id="ARBA00023077"/>
    </source>
</evidence>
<evidence type="ECO:0000256" key="7">
    <source>
        <dbReference type="ARBA" id="ARBA00023237"/>
    </source>
</evidence>
<keyword evidence="2 8" id="KW-0813">Transport</keyword>
<dbReference type="NCBIfam" id="TIGR04056">
    <property type="entry name" value="OMP_RagA_SusC"/>
    <property type="match status" value="1"/>
</dbReference>
<dbReference type="GO" id="GO:0009279">
    <property type="term" value="C:cell outer membrane"/>
    <property type="evidence" value="ECO:0007669"/>
    <property type="project" value="UniProtKB-SubCell"/>
</dbReference>
<dbReference type="SUPFAM" id="SSF49464">
    <property type="entry name" value="Carboxypeptidase regulatory domain-like"/>
    <property type="match status" value="1"/>
</dbReference>
<proteinExistence type="inferred from homology"/>
<dbReference type="InterPro" id="IPR037066">
    <property type="entry name" value="Plug_dom_sf"/>
</dbReference>
<dbReference type="Gene3D" id="2.170.130.10">
    <property type="entry name" value="TonB-dependent receptor, plug domain"/>
    <property type="match status" value="1"/>
</dbReference>
<keyword evidence="7 8" id="KW-0998">Cell outer membrane</keyword>
<comment type="subcellular location">
    <subcellularLocation>
        <location evidence="1 8">Cell outer membrane</location>
        <topology evidence="1 8">Multi-pass membrane protein</topology>
    </subcellularLocation>
</comment>
<keyword evidence="3 8" id="KW-1134">Transmembrane beta strand</keyword>
<dbReference type="Pfam" id="PF00593">
    <property type="entry name" value="TonB_dep_Rec_b-barrel"/>
    <property type="match status" value="1"/>
</dbReference>
<dbReference type="AlphaFoldDB" id="A0A4R0MMJ6"/>
<comment type="caution">
    <text evidence="12">The sequence shown here is derived from an EMBL/GenBank/DDBJ whole genome shotgun (WGS) entry which is preliminary data.</text>
</comment>
<dbReference type="OrthoDB" id="9768177at2"/>
<keyword evidence="4 8" id="KW-0812">Transmembrane</keyword>
<evidence type="ECO:0000256" key="9">
    <source>
        <dbReference type="RuleBase" id="RU003357"/>
    </source>
</evidence>
<dbReference type="Pfam" id="PF13715">
    <property type="entry name" value="CarbopepD_reg_2"/>
    <property type="match status" value="1"/>
</dbReference>
<sequence>MYNKLFKRPIYAPNFAHQNSSAHSVSVTGNMFPIFIKIMKLSLLQILGIVVAVQLSWSSPLKAQLTEKRLSIEFSDQKLEKVLKSIATKAQFRLVYNNRIKNSDLIVSGSYDNIKVKDLLDRLLKSNDLTYEVINDQFVVVKTQNEKDEIVAAQPSPALEPLIEKRDGFLVSGKVVDEVGLPMVGVSIRVKNGIQVATTNNQGGFSIGISAPNSILEFTFIGYGTVNVTVNSTTSNLSIKMKPDPGKLDEVLVIGYGTTTRRISTGSQAGITAKDIEKQPVTNALQALQGRLPGVTVTQTNGLPGAGINVQVRGANSIGKSNRPLYIIDGVPFLSEPINQASSTTAVLPSAEGSTSPLNTINPADIENIEVLKDADATAIYGSRGANGVVLITTKKGKAGKTKFSVNASSGASEVTRSVEMLGTEQYLALRRKGFANLTTNPTTPNATNAPDLIVWDQNANTDWNKELLGNTARTHDVTANISGGDNRTSFYVSGTYHKEGNIYPGEQSYQRGGVNVNLNHSSLNQRFTMGLSAIYSTDKNNISSTELANYAYNLPPNYPIYNANGSLYWVSGLNNPYGFLYQTNDNRTSNLLSSLNLKYTILKGLDIKSTFGYSKTDMKQVTLRPLTSLSTAFSTPTTGTSAFSYTYANNYIIEPQITYNTKIWVGELNLLAAGTYQSKFSEQPYYTSAQGFASDDFLRNVSQATTVSTSSSSREYKYASIFGRINYNVANKYILNLNFRRDGSSRFGPNKKFGNFGSVGAAWVFSEEDFIKNKTSWFSFGKLRGSYGVVGSDEIGDYQYLESFTASTAVYNGSSSLVPSRIANNDFQWESTKKFELGLELGFFNDRLSLTASYYNNRSSNQLITYPLSSQTGFTGYQSNLPATVQNSGVELSLTSTNIKGKNFNWTTTFNISRNENKLLSFPNIEKTSYYTTYLVGQPISLLTAYQFLGIDPATNLPAFADLNGTGGTATPTTGLAAIGRGDRYVVGTAYPKFFGGLSNSISYKGISLDFTFQFVKQKGRNLAASTFYPPGYMYNAAASVMNDYLALGSQDYLVTAGTSGNGRVANLGYVYWTGSDANIVDASFIRMKNVSLSYSLPAKWLSKIHADNIRVFAQGQNLFTITGYKGIDPESQGVVTPPLRTIVAGLQLTF</sequence>
<evidence type="ECO:0000313" key="13">
    <source>
        <dbReference type="Proteomes" id="UP000292884"/>
    </source>
</evidence>
<dbReference type="Pfam" id="PF07715">
    <property type="entry name" value="Plug"/>
    <property type="match status" value="1"/>
</dbReference>
<dbReference type="InterPro" id="IPR039426">
    <property type="entry name" value="TonB-dep_rcpt-like"/>
</dbReference>
<evidence type="ECO:0000256" key="4">
    <source>
        <dbReference type="ARBA" id="ARBA00022692"/>
    </source>
</evidence>
<comment type="similarity">
    <text evidence="8 9">Belongs to the TonB-dependent receptor family.</text>
</comment>
<keyword evidence="12" id="KW-0675">Receptor</keyword>
<dbReference type="InterPro" id="IPR036942">
    <property type="entry name" value="Beta-barrel_TonB_sf"/>
</dbReference>
<keyword evidence="13" id="KW-1185">Reference proteome</keyword>
<feature type="domain" description="TonB-dependent receptor plug" evidence="11">
    <location>
        <begin position="264"/>
        <end position="389"/>
    </location>
</feature>
<evidence type="ECO:0000259" key="10">
    <source>
        <dbReference type="Pfam" id="PF00593"/>
    </source>
</evidence>
<accession>A0A4R0MMJ6</accession>
<keyword evidence="6 8" id="KW-0472">Membrane</keyword>
<dbReference type="InterPro" id="IPR000531">
    <property type="entry name" value="Beta-barrel_TonB"/>
</dbReference>
<evidence type="ECO:0000256" key="8">
    <source>
        <dbReference type="PROSITE-ProRule" id="PRU01360"/>
    </source>
</evidence>
<evidence type="ECO:0000259" key="11">
    <source>
        <dbReference type="Pfam" id="PF07715"/>
    </source>
</evidence>
<dbReference type="Gene3D" id="2.40.170.20">
    <property type="entry name" value="TonB-dependent receptor, beta-barrel domain"/>
    <property type="match status" value="1"/>
</dbReference>
<reference evidence="12 13" key="1">
    <citation type="submission" date="2019-02" db="EMBL/GenBank/DDBJ databases">
        <title>Pedobacter sp. RP-1-13 sp. nov., isolated from Arctic soil.</title>
        <authorList>
            <person name="Dahal R.H."/>
        </authorList>
    </citation>
    <scope>NUCLEOTIDE SEQUENCE [LARGE SCALE GENOMIC DNA]</scope>
    <source>
        <strain evidence="12 13">RP-1-13</strain>
    </source>
</reference>
<dbReference type="Gene3D" id="2.60.40.1120">
    <property type="entry name" value="Carboxypeptidase-like, regulatory domain"/>
    <property type="match status" value="1"/>
</dbReference>
<keyword evidence="5 9" id="KW-0798">TonB box</keyword>
<dbReference type="EMBL" id="SJSK01000006">
    <property type="protein sequence ID" value="TCC87961.1"/>
    <property type="molecule type" value="Genomic_DNA"/>
</dbReference>
<dbReference type="PROSITE" id="PS52016">
    <property type="entry name" value="TONB_DEPENDENT_REC_3"/>
    <property type="match status" value="1"/>
</dbReference>
<dbReference type="InterPro" id="IPR023997">
    <property type="entry name" value="TonB-dep_OMP_SusC/RagA_CS"/>
</dbReference>
<evidence type="ECO:0000313" key="12">
    <source>
        <dbReference type="EMBL" id="TCC87961.1"/>
    </source>
</evidence>
<dbReference type="Proteomes" id="UP000292884">
    <property type="component" value="Unassembled WGS sequence"/>
</dbReference>
<evidence type="ECO:0000256" key="2">
    <source>
        <dbReference type="ARBA" id="ARBA00022448"/>
    </source>
</evidence>
<dbReference type="InterPro" id="IPR008969">
    <property type="entry name" value="CarboxyPept-like_regulatory"/>
</dbReference>
<gene>
    <name evidence="12" type="ORF">EZ428_19730</name>
</gene>
<evidence type="ECO:0000256" key="3">
    <source>
        <dbReference type="ARBA" id="ARBA00022452"/>
    </source>
</evidence>
<feature type="domain" description="TonB-dependent receptor-like beta-barrel" evidence="10">
    <location>
        <begin position="549"/>
        <end position="1120"/>
    </location>
</feature>
<dbReference type="RefSeq" id="WP_131554925.1">
    <property type="nucleotide sequence ID" value="NZ_SJSK01000006.1"/>
</dbReference>
<name>A0A4R0MMJ6_9SPHI</name>
<protein>
    <submittedName>
        <fullName evidence="12">TonB-dependent receptor</fullName>
    </submittedName>
</protein>
<evidence type="ECO:0000256" key="6">
    <source>
        <dbReference type="ARBA" id="ARBA00023136"/>
    </source>
</evidence>
<dbReference type="NCBIfam" id="TIGR04057">
    <property type="entry name" value="SusC_RagA_signa"/>
    <property type="match status" value="1"/>
</dbReference>
<dbReference type="SUPFAM" id="SSF56935">
    <property type="entry name" value="Porins"/>
    <property type="match status" value="1"/>
</dbReference>